<gene>
    <name evidence="2" type="ORF">DLJ74_05500</name>
</gene>
<keyword evidence="3" id="KW-1185">Reference proteome</keyword>
<keyword evidence="1" id="KW-1133">Transmembrane helix</keyword>
<organism evidence="2 3">
    <name type="scientific">Gracilibacillus dipsosauri</name>
    <dbReference type="NCBI Taxonomy" id="178340"/>
    <lineage>
        <taxon>Bacteria</taxon>
        <taxon>Bacillati</taxon>
        <taxon>Bacillota</taxon>
        <taxon>Bacilli</taxon>
        <taxon>Bacillales</taxon>
        <taxon>Bacillaceae</taxon>
        <taxon>Gracilibacillus</taxon>
    </lineage>
</organism>
<dbReference type="EMBL" id="QGTD01000005">
    <property type="protein sequence ID" value="PWU69431.1"/>
    <property type="molecule type" value="Genomic_DNA"/>
</dbReference>
<dbReference type="AlphaFoldDB" id="A0A317L0U0"/>
<protein>
    <submittedName>
        <fullName evidence="2">Uncharacterized protein</fullName>
    </submittedName>
</protein>
<proteinExistence type="predicted"/>
<accession>A0A317L0U0</accession>
<comment type="caution">
    <text evidence="2">The sequence shown here is derived from an EMBL/GenBank/DDBJ whole genome shotgun (WGS) entry which is preliminary data.</text>
</comment>
<name>A0A317L0U0_9BACI</name>
<sequence length="180" mass="20970">MLKRKNMVFIIPAIFLVLMITVFYFNNTQKVYGNNKESIVKVIKSIDGYESKSIDILIIKDLNDVRVVGFLSNGSPAYIQFIKNSEGNYEWEYIEEKQNEKFSSFIPKTSNTENLQFMFVTNDESKVAKMQVSVNGKIVEQEFIPNKASVTWTDLPQSDESEYSFRNYKYYDEDGNLIKK</sequence>
<reference evidence="2 3" key="1">
    <citation type="submission" date="2018-05" db="EMBL/GenBank/DDBJ databases">
        <title>Genomic analysis of Gracilibacillus dipsosauri DD1 reveals novel features of a salt-tolerant amylase.</title>
        <authorList>
            <person name="Deutch C.E."/>
            <person name="Yang S."/>
        </authorList>
    </citation>
    <scope>NUCLEOTIDE SEQUENCE [LARGE SCALE GENOMIC DNA]</scope>
    <source>
        <strain evidence="2 3">DD1</strain>
    </source>
</reference>
<feature type="transmembrane region" description="Helical" evidence="1">
    <location>
        <begin position="7"/>
        <end position="25"/>
    </location>
</feature>
<evidence type="ECO:0000313" key="3">
    <source>
        <dbReference type="Proteomes" id="UP000245624"/>
    </source>
</evidence>
<keyword evidence="1" id="KW-0812">Transmembrane</keyword>
<evidence type="ECO:0000313" key="2">
    <source>
        <dbReference type="EMBL" id="PWU69431.1"/>
    </source>
</evidence>
<evidence type="ECO:0000256" key="1">
    <source>
        <dbReference type="SAM" id="Phobius"/>
    </source>
</evidence>
<dbReference type="Proteomes" id="UP000245624">
    <property type="component" value="Unassembled WGS sequence"/>
</dbReference>
<keyword evidence="1" id="KW-0472">Membrane</keyword>